<dbReference type="OrthoDB" id="2117453at2759"/>
<keyword evidence="1" id="KW-1133">Transmembrane helix</keyword>
<reference evidence="2 3" key="1">
    <citation type="submission" date="2019-03" db="EMBL/GenBank/DDBJ databases">
        <title>Sequencing 23 genomes of Wallemia ichthyophaga.</title>
        <authorList>
            <person name="Gostincar C."/>
        </authorList>
    </citation>
    <scope>NUCLEOTIDE SEQUENCE [LARGE SCALE GENOMIC DNA]</scope>
    <source>
        <strain evidence="2 3">EXF-5753</strain>
    </source>
</reference>
<keyword evidence="3" id="KW-1185">Reference proteome</keyword>
<evidence type="ECO:0008006" key="4">
    <source>
        <dbReference type="Google" id="ProtNLM"/>
    </source>
</evidence>
<feature type="transmembrane region" description="Helical" evidence="1">
    <location>
        <begin position="82"/>
        <end position="107"/>
    </location>
</feature>
<comment type="caution">
    <text evidence="2">The sequence shown here is derived from an EMBL/GenBank/DDBJ whole genome shotgun (WGS) entry which is preliminary data.</text>
</comment>
<keyword evidence="1" id="KW-0472">Membrane</keyword>
<sequence>MTTESAIKKGHPIFMGTLILFGIVLMSISAFLIDRYNSDDSFPAEGVSNTVKYLLFASLWTIVTAALYLAGFLAVPLGSGGVLLSVASHLVWVILSFCIWLAGAAAITAELGGGLSCRFADYTYCHHLNAVLGLTWIETVLVFLALIVIIVISVRSRSSSGPIAA</sequence>
<keyword evidence="1" id="KW-0812">Transmembrane</keyword>
<name>A0A4T0FMY3_9BASI</name>
<organism evidence="2 3">
    <name type="scientific">Wallemia hederae</name>
    <dbReference type="NCBI Taxonomy" id="1540922"/>
    <lineage>
        <taxon>Eukaryota</taxon>
        <taxon>Fungi</taxon>
        <taxon>Dikarya</taxon>
        <taxon>Basidiomycota</taxon>
        <taxon>Wallemiomycotina</taxon>
        <taxon>Wallemiomycetes</taxon>
        <taxon>Wallemiales</taxon>
        <taxon>Wallemiaceae</taxon>
        <taxon>Wallemia</taxon>
    </lineage>
</organism>
<protein>
    <recommendedName>
        <fullName evidence="4">MARVEL domain-containing protein</fullName>
    </recommendedName>
</protein>
<accession>A0A4T0FMY3</accession>
<evidence type="ECO:0000313" key="2">
    <source>
        <dbReference type="EMBL" id="TIA88146.1"/>
    </source>
</evidence>
<proteinExistence type="predicted"/>
<feature type="transmembrane region" description="Helical" evidence="1">
    <location>
        <begin position="127"/>
        <end position="152"/>
    </location>
</feature>
<feature type="transmembrane region" description="Helical" evidence="1">
    <location>
        <begin position="53"/>
        <end position="75"/>
    </location>
</feature>
<dbReference type="EMBL" id="SPNW01000042">
    <property type="protein sequence ID" value="TIA88146.1"/>
    <property type="molecule type" value="Genomic_DNA"/>
</dbReference>
<evidence type="ECO:0000313" key="3">
    <source>
        <dbReference type="Proteomes" id="UP000310189"/>
    </source>
</evidence>
<gene>
    <name evidence="2" type="ORF">E3P99_02770</name>
</gene>
<dbReference type="Proteomes" id="UP000310189">
    <property type="component" value="Unassembled WGS sequence"/>
</dbReference>
<evidence type="ECO:0000256" key="1">
    <source>
        <dbReference type="SAM" id="Phobius"/>
    </source>
</evidence>
<feature type="transmembrane region" description="Helical" evidence="1">
    <location>
        <begin position="12"/>
        <end position="33"/>
    </location>
</feature>
<dbReference type="AlphaFoldDB" id="A0A4T0FMY3"/>